<accession>A0ABY5NDW4</accession>
<evidence type="ECO:0000313" key="2">
    <source>
        <dbReference type="Proteomes" id="UP001060150"/>
    </source>
</evidence>
<keyword evidence="2" id="KW-1185">Reference proteome</keyword>
<protein>
    <submittedName>
        <fullName evidence="1">Uncharacterized protein</fullName>
    </submittedName>
</protein>
<organism evidence="1 2">
    <name type="scientific">Streptomyces changanensis</name>
    <dbReference type="NCBI Taxonomy" id="2964669"/>
    <lineage>
        <taxon>Bacteria</taxon>
        <taxon>Bacillati</taxon>
        <taxon>Actinomycetota</taxon>
        <taxon>Actinomycetes</taxon>
        <taxon>Kitasatosporales</taxon>
        <taxon>Streptomycetaceae</taxon>
        <taxon>Streptomyces</taxon>
    </lineage>
</organism>
<gene>
    <name evidence="1" type="ORF">NRO40_27500</name>
</gene>
<dbReference type="EMBL" id="CP102332">
    <property type="protein sequence ID" value="UUS34205.1"/>
    <property type="molecule type" value="Genomic_DNA"/>
</dbReference>
<dbReference type="RefSeq" id="WP_157901780.1">
    <property type="nucleotide sequence ID" value="NZ_CP102332.1"/>
</dbReference>
<name>A0ABY5NDW4_9ACTN</name>
<evidence type="ECO:0000313" key="1">
    <source>
        <dbReference type="EMBL" id="UUS34205.1"/>
    </source>
</evidence>
<proteinExistence type="predicted"/>
<dbReference type="Proteomes" id="UP001060150">
    <property type="component" value="Chromosome"/>
</dbReference>
<sequence>MTGSSMRVGGRRVAAVLAMGGGLMLGPVVPVQPDSPDGLGLSARTTTADRLTEPVSAAVGTAEDLTTLTPPGGGSA</sequence>
<reference evidence="1" key="1">
    <citation type="submission" date="2022-08" db="EMBL/GenBank/DDBJ databases">
        <title>Streptomyces changanensis sp. nov., an actinomycete isolated from soil.</title>
        <authorList>
            <person name="Wu H."/>
            <person name="Han L."/>
        </authorList>
    </citation>
    <scope>NUCLEOTIDE SEQUENCE</scope>
    <source>
        <strain evidence="1">HL-66</strain>
    </source>
</reference>